<dbReference type="KEGG" id="vpy:HZI73_26235"/>
<proteinExistence type="predicted"/>
<keyword evidence="2" id="KW-0614">Plasmid</keyword>
<evidence type="ECO:0000313" key="2">
    <source>
        <dbReference type="EMBL" id="QUI25914.1"/>
    </source>
</evidence>
<protein>
    <submittedName>
        <fullName evidence="2">Uncharacterized protein</fullName>
    </submittedName>
</protein>
<keyword evidence="3" id="KW-1185">Reference proteome</keyword>
<dbReference type="AlphaFoldDB" id="A0A8J8MQM2"/>
<evidence type="ECO:0000313" key="3">
    <source>
        <dbReference type="Proteomes" id="UP000683246"/>
    </source>
</evidence>
<sequence>MDSIIGIVFKGIGMVFLVAFVVILLQIFIPFAAEREFAIANTPYKDKALKDGGLTSLEITELKNKLSAMDGIEDLTVNISLRNTRKYQEDIVYTVTAKYRYSTLVSIFTRKMEEVTLTYKRQFPNKKVLN</sequence>
<dbReference type="RefSeq" id="WP_212698947.1">
    <property type="nucleotide sequence ID" value="NZ_CP058650.1"/>
</dbReference>
<keyword evidence="1" id="KW-0812">Transmembrane</keyword>
<accession>A0A8J8MQM2</accession>
<feature type="transmembrane region" description="Helical" evidence="1">
    <location>
        <begin position="12"/>
        <end position="33"/>
    </location>
</feature>
<keyword evidence="1" id="KW-1133">Transmembrane helix</keyword>
<geneLocation type="plasmid" evidence="2 3">
    <name>pVpro</name>
</geneLocation>
<organism evidence="2 3">
    <name type="scientific">Vallitalea pronyensis</name>
    <dbReference type="NCBI Taxonomy" id="1348613"/>
    <lineage>
        <taxon>Bacteria</taxon>
        <taxon>Bacillati</taxon>
        <taxon>Bacillota</taxon>
        <taxon>Clostridia</taxon>
        <taxon>Lachnospirales</taxon>
        <taxon>Vallitaleaceae</taxon>
        <taxon>Vallitalea</taxon>
    </lineage>
</organism>
<reference evidence="2" key="1">
    <citation type="submission" date="2020-07" db="EMBL/GenBank/DDBJ databases">
        <title>Vallitalea pronyensis genome.</title>
        <authorList>
            <person name="Postec A."/>
        </authorList>
    </citation>
    <scope>NUCLEOTIDE SEQUENCE</scope>
    <source>
        <strain evidence="2">FatNI3</strain>
        <plasmid evidence="2">pVpro</plasmid>
    </source>
</reference>
<evidence type="ECO:0000256" key="1">
    <source>
        <dbReference type="SAM" id="Phobius"/>
    </source>
</evidence>
<dbReference type="Proteomes" id="UP000683246">
    <property type="component" value="Plasmid pVpro"/>
</dbReference>
<name>A0A8J8MQM2_9FIRM</name>
<keyword evidence="1" id="KW-0472">Membrane</keyword>
<dbReference type="EMBL" id="CP058650">
    <property type="protein sequence ID" value="QUI25914.1"/>
    <property type="molecule type" value="Genomic_DNA"/>
</dbReference>
<gene>
    <name evidence="2" type="ORF">HZI73_26235</name>
</gene>